<sequence length="141" mass="16109">MPRHARPWERLLTLLGTVGEVDASTPGRIRVRIGRQRVEVVMTEREWEDLVRVPYGSFDGAAQHLLRALALAQADQAPYLVHHLYDLEPSQTPQSPSRLLEETDLRAARESLREHPGTPGEWRPYPPGHEKSQRRLQDPPS</sequence>
<feature type="compositionally biased region" description="Basic and acidic residues" evidence="1">
    <location>
        <begin position="128"/>
        <end position="141"/>
    </location>
</feature>
<comment type="caution">
    <text evidence="2">The sequence shown here is derived from an EMBL/GenBank/DDBJ whole genome shotgun (WGS) entry which is preliminary data.</text>
</comment>
<feature type="region of interest" description="Disordered" evidence="1">
    <location>
        <begin position="88"/>
        <end position="141"/>
    </location>
</feature>
<dbReference type="EMBL" id="JACCBW010000003">
    <property type="protein sequence ID" value="NYE37992.1"/>
    <property type="molecule type" value="Genomic_DNA"/>
</dbReference>
<reference evidence="2 3" key="2">
    <citation type="submission" date="2020-08" db="EMBL/GenBank/DDBJ databases">
        <title>The Agave Microbiome: Exploring the role of microbial communities in plant adaptations to desert environments.</title>
        <authorList>
            <person name="Partida-Martinez L.P."/>
        </authorList>
    </citation>
    <scope>NUCLEOTIDE SEQUENCE [LARGE SCALE GENOMIC DNA]</scope>
    <source>
        <strain evidence="2 3">AT2.17</strain>
    </source>
</reference>
<keyword evidence="3" id="KW-1185">Reference proteome</keyword>
<organism evidence="2 3">
    <name type="scientific">Nocardioides cavernae</name>
    <dbReference type="NCBI Taxonomy" id="1921566"/>
    <lineage>
        <taxon>Bacteria</taxon>
        <taxon>Bacillati</taxon>
        <taxon>Actinomycetota</taxon>
        <taxon>Actinomycetes</taxon>
        <taxon>Propionibacteriales</taxon>
        <taxon>Nocardioidaceae</taxon>
        <taxon>Nocardioides</taxon>
    </lineage>
</organism>
<evidence type="ECO:0000313" key="2">
    <source>
        <dbReference type="EMBL" id="NYE37992.1"/>
    </source>
</evidence>
<evidence type="ECO:0000313" key="3">
    <source>
        <dbReference type="Proteomes" id="UP000549911"/>
    </source>
</evidence>
<name>A0A7Y9KTV9_9ACTN</name>
<evidence type="ECO:0000256" key="1">
    <source>
        <dbReference type="SAM" id="MobiDB-lite"/>
    </source>
</evidence>
<feature type="compositionally biased region" description="Basic and acidic residues" evidence="1">
    <location>
        <begin position="99"/>
        <end position="116"/>
    </location>
</feature>
<dbReference type="RefSeq" id="WP_179620625.1">
    <property type="nucleotide sequence ID" value="NZ_JACCBW010000003.1"/>
</dbReference>
<dbReference type="Proteomes" id="UP000549911">
    <property type="component" value="Unassembled WGS sequence"/>
</dbReference>
<reference evidence="2 3" key="1">
    <citation type="submission" date="2020-07" db="EMBL/GenBank/DDBJ databases">
        <authorList>
            <person name="Partida-Martinez L."/>
            <person name="Huntemann M."/>
            <person name="Clum A."/>
            <person name="Wang J."/>
            <person name="Palaniappan K."/>
            <person name="Ritter S."/>
            <person name="Chen I.-M."/>
            <person name="Stamatis D."/>
            <person name="Reddy T."/>
            <person name="O'Malley R."/>
            <person name="Daum C."/>
            <person name="Shapiro N."/>
            <person name="Ivanova N."/>
            <person name="Kyrpides N."/>
            <person name="Woyke T."/>
        </authorList>
    </citation>
    <scope>NUCLEOTIDE SEQUENCE [LARGE SCALE GENOMIC DNA]</scope>
    <source>
        <strain evidence="2 3">AT2.17</strain>
    </source>
</reference>
<proteinExistence type="predicted"/>
<gene>
    <name evidence="2" type="ORF">F4692_003137</name>
</gene>
<accession>A0A7Y9KTV9</accession>
<protein>
    <submittedName>
        <fullName evidence="2">Uncharacterized protein</fullName>
    </submittedName>
</protein>
<dbReference type="AlphaFoldDB" id="A0A7Y9KTV9"/>